<evidence type="ECO:0000256" key="2">
    <source>
        <dbReference type="ARBA" id="ARBA00022448"/>
    </source>
</evidence>
<dbReference type="Pfam" id="PF22776">
    <property type="entry name" value="K_trans_C"/>
    <property type="match status" value="1"/>
</dbReference>
<evidence type="ECO:0000259" key="10">
    <source>
        <dbReference type="Pfam" id="PF02705"/>
    </source>
</evidence>
<evidence type="ECO:0000256" key="3">
    <source>
        <dbReference type="ARBA" id="ARBA00022538"/>
    </source>
</evidence>
<keyword evidence="7" id="KW-0406">Ion transport</keyword>
<feature type="transmembrane region" description="Helical" evidence="9">
    <location>
        <begin position="441"/>
        <end position="466"/>
    </location>
</feature>
<accession>A0A9Q9AT48</accession>
<keyword evidence="3" id="KW-0633">Potassium transport</keyword>
<keyword evidence="4 9" id="KW-0812">Transmembrane</keyword>
<dbReference type="Proteomes" id="UP001056384">
    <property type="component" value="Chromosome 4"/>
</dbReference>
<evidence type="ECO:0000256" key="5">
    <source>
        <dbReference type="ARBA" id="ARBA00022958"/>
    </source>
</evidence>
<evidence type="ECO:0000256" key="1">
    <source>
        <dbReference type="ARBA" id="ARBA00004141"/>
    </source>
</evidence>
<feature type="domain" description="K+ potassium transporter integral membrane" evidence="10">
    <location>
        <begin position="56"/>
        <end position="539"/>
    </location>
</feature>
<name>A0A9Q9AT48_9PEZI</name>
<feature type="transmembrane region" description="Helical" evidence="9">
    <location>
        <begin position="323"/>
        <end position="343"/>
    </location>
</feature>
<evidence type="ECO:0000256" key="7">
    <source>
        <dbReference type="ARBA" id="ARBA00023065"/>
    </source>
</evidence>
<dbReference type="EMBL" id="CP099421">
    <property type="protein sequence ID" value="USW52703.1"/>
    <property type="molecule type" value="Genomic_DNA"/>
</dbReference>
<sequence length="752" mass="83684">MSGEPSGRPTTGELNGGEKVHAECSTASLSGDGELNIRDTDIRQRQAFKGWAVFWLAYQATGVIYGDIGTSPLYVYSSTFSAEPSRQDILGVLSFIIWTLTLMVTIKYVLIVLRADDEGEGGTFAIYTLLSRYSDIMKRDPRIYQLVKMERHKTDDLHAHNEKVRNWLEKSQIAHAALKLLAVLGVSLVLADGVLTPAQSVLGAIQGIKVADDSITTPTIVGVTCAILVLLFLVQPLGVHRVSSAFAPIVIIWLLFNGCFGIYNLVKHDYSVLGAFSPYFAGDWLMRNRTKGWKSLGGILLCFTGVECMFADMGAFNRRAVQLSWVCLAYPCLLLAYTGQAAYLTEDPSAYSNPFFNTVPPGLFWPSLVLAILAAIVASQATITACFQLLAQIMNSSYFPQIQMHYTSKKHYGQVYIPMANWLLMIGCVVVTAVYNNTTRLGHAYGVCVILVTFITTNLVALAAIIAWRIHPAIVLVVWLSFIMFDGLYLTSSLVKVPDGAWFTLLLAACLAMFFGLWRYGKETQWICEAKYRTPLSSLVMLPTAEDRQALTQKYGGGELSSIDGVGIFLDKSGAFTPKVYEQWLSKFRTQMDIVVFMHLRALSIPHIPEEDRFEITETHVKNVFRLIVRHGYDDHIVSPDLAGLIYQELRSSMIREKGSSPQSNRAPLDERLTTTNDGTTAARLDHLEAAFTSQTLYMVGKQQMRIDSSYNVVKRVVLEIFLWIRDNSRSKVEKLNVPAEKLVEVGFVGII</sequence>
<reference evidence="12" key="1">
    <citation type="submission" date="2022-06" db="EMBL/GenBank/DDBJ databases">
        <title>Complete genome sequences of two strains of the flax pathogen Septoria linicola.</title>
        <authorList>
            <person name="Lapalu N."/>
            <person name="Simon A."/>
            <person name="Demenou B."/>
            <person name="Paumier D."/>
            <person name="Guillot M.-P."/>
            <person name="Gout L."/>
            <person name="Valade R."/>
        </authorList>
    </citation>
    <scope>NUCLEOTIDE SEQUENCE</scope>
    <source>
        <strain evidence="12">SE15195</strain>
    </source>
</reference>
<dbReference type="InterPro" id="IPR053952">
    <property type="entry name" value="K_trans_C"/>
</dbReference>
<keyword evidence="8 9" id="KW-0472">Membrane</keyword>
<feature type="transmembrane region" description="Helical" evidence="9">
    <location>
        <begin position="173"/>
        <end position="195"/>
    </location>
</feature>
<evidence type="ECO:0000256" key="9">
    <source>
        <dbReference type="SAM" id="Phobius"/>
    </source>
</evidence>
<dbReference type="InterPro" id="IPR053951">
    <property type="entry name" value="K_trans_N"/>
</dbReference>
<dbReference type="AlphaFoldDB" id="A0A9Q9AT48"/>
<evidence type="ECO:0000313" key="12">
    <source>
        <dbReference type="EMBL" id="USW52703.1"/>
    </source>
</evidence>
<feature type="domain" description="K+ potassium transporter C-terminal" evidence="11">
    <location>
        <begin position="565"/>
        <end position="748"/>
    </location>
</feature>
<evidence type="ECO:0000313" key="13">
    <source>
        <dbReference type="Proteomes" id="UP001056384"/>
    </source>
</evidence>
<dbReference type="NCBIfam" id="TIGR00794">
    <property type="entry name" value="kup"/>
    <property type="match status" value="1"/>
</dbReference>
<feature type="transmembrane region" description="Helical" evidence="9">
    <location>
        <begin position="293"/>
        <end position="311"/>
    </location>
</feature>
<dbReference type="GO" id="GO:0015079">
    <property type="term" value="F:potassium ion transmembrane transporter activity"/>
    <property type="evidence" value="ECO:0007669"/>
    <property type="project" value="InterPro"/>
</dbReference>
<evidence type="ECO:0000256" key="8">
    <source>
        <dbReference type="ARBA" id="ARBA00023136"/>
    </source>
</evidence>
<feature type="transmembrane region" description="Helical" evidence="9">
    <location>
        <begin position="473"/>
        <end position="495"/>
    </location>
</feature>
<keyword evidence="2" id="KW-0813">Transport</keyword>
<protein>
    <submittedName>
        <fullName evidence="12">Potassium transporter</fullName>
    </submittedName>
</protein>
<feature type="transmembrane region" description="Helical" evidence="9">
    <location>
        <begin position="501"/>
        <end position="521"/>
    </location>
</feature>
<keyword evidence="6 9" id="KW-1133">Transmembrane helix</keyword>
<dbReference type="GO" id="GO:0016020">
    <property type="term" value="C:membrane"/>
    <property type="evidence" value="ECO:0007669"/>
    <property type="project" value="UniProtKB-SubCell"/>
</dbReference>
<keyword evidence="13" id="KW-1185">Reference proteome</keyword>
<feature type="transmembrane region" description="Helical" evidence="9">
    <location>
        <begin position="246"/>
        <end position="266"/>
    </location>
</feature>
<keyword evidence="5" id="KW-0630">Potassium</keyword>
<evidence type="ECO:0000259" key="11">
    <source>
        <dbReference type="Pfam" id="PF22776"/>
    </source>
</evidence>
<gene>
    <name evidence="12" type="ORF">Slin15195_G060220</name>
</gene>
<feature type="transmembrane region" description="Helical" evidence="9">
    <location>
        <begin position="52"/>
        <end position="77"/>
    </location>
</feature>
<evidence type="ECO:0000256" key="4">
    <source>
        <dbReference type="ARBA" id="ARBA00022692"/>
    </source>
</evidence>
<feature type="transmembrane region" description="Helical" evidence="9">
    <location>
        <begin position="215"/>
        <end position="234"/>
    </location>
</feature>
<dbReference type="PANTHER" id="PTHR30540:SF83">
    <property type="entry name" value="K+ POTASSIUM TRANSPORTER"/>
    <property type="match status" value="1"/>
</dbReference>
<feature type="transmembrane region" description="Helical" evidence="9">
    <location>
        <begin position="89"/>
        <end position="110"/>
    </location>
</feature>
<proteinExistence type="predicted"/>
<dbReference type="Pfam" id="PF02705">
    <property type="entry name" value="K_trans"/>
    <property type="match status" value="1"/>
</dbReference>
<comment type="subcellular location">
    <subcellularLocation>
        <location evidence="1">Membrane</location>
        <topology evidence="1">Multi-pass membrane protein</topology>
    </subcellularLocation>
</comment>
<evidence type="ECO:0000256" key="6">
    <source>
        <dbReference type="ARBA" id="ARBA00022989"/>
    </source>
</evidence>
<dbReference type="InterPro" id="IPR003855">
    <property type="entry name" value="K+_transporter"/>
</dbReference>
<dbReference type="PANTHER" id="PTHR30540">
    <property type="entry name" value="OSMOTIC STRESS POTASSIUM TRANSPORTER"/>
    <property type="match status" value="1"/>
</dbReference>
<feature type="transmembrane region" description="Helical" evidence="9">
    <location>
        <begin position="363"/>
        <end position="391"/>
    </location>
</feature>
<feature type="transmembrane region" description="Helical" evidence="9">
    <location>
        <begin position="412"/>
        <end position="435"/>
    </location>
</feature>
<organism evidence="12 13">
    <name type="scientific">Septoria linicola</name>
    <dbReference type="NCBI Taxonomy" id="215465"/>
    <lineage>
        <taxon>Eukaryota</taxon>
        <taxon>Fungi</taxon>
        <taxon>Dikarya</taxon>
        <taxon>Ascomycota</taxon>
        <taxon>Pezizomycotina</taxon>
        <taxon>Dothideomycetes</taxon>
        <taxon>Dothideomycetidae</taxon>
        <taxon>Mycosphaerellales</taxon>
        <taxon>Mycosphaerellaceae</taxon>
        <taxon>Septoria</taxon>
    </lineage>
</organism>